<dbReference type="EMBL" id="FP929138">
    <property type="protein sequence ID" value="CBY01155.1"/>
    <property type="molecule type" value="Genomic_DNA"/>
</dbReference>
<reference evidence="2" key="1">
    <citation type="journal article" date="2011" name="Nat. Commun.">
        <title>Effector diversification within compartments of the Leptosphaeria maculans genome affected by Repeat-Induced Point mutations.</title>
        <authorList>
            <person name="Rouxel T."/>
            <person name="Grandaubert J."/>
            <person name="Hane J.K."/>
            <person name="Hoede C."/>
            <person name="van de Wouw A.P."/>
            <person name="Couloux A."/>
            <person name="Dominguez V."/>
            <person name="Anthouard V."/>
            <person name="Bally P."/>
            <person name="Bourras S."/>
            <person name="Cozijnsen A.J."/>
            <person name="Ciuffetti L.M."/>
            <person name="Degrave A."/>
            <person name="Dilmaghani A."/>
            <person name="Duret L."/>
            <person name="Fudal I."/>
            <person name="Goodwin S.B."/>
            <person name="Gout L."/>
            <person name="Glaser N."/>
            <person name="Linglin J."/>
            <person name="Kema G.H.J."/>
            <person name="Lapalu N."/>
            <person name="Lawrence C.B."/>
            <person name="May K."/>
            <person name="Meyer M."/>
            <person name="Ollivier B."/>
            <person name="Poulain J."/>
            <person name="Schoch C.L."/>
            <person name="Simon A."/>
            <person name="Spatafora J.W."/>
            <person name="Stachowiak A."/>
            <person name="Turgeon B.G."/>
            <person name="Tyler B.M."/>
            <person name="Vincent D."/>
            <person name="Weissenbach J."/>
            <person name="Amselem J."/>
            <person name="Quesneville H."/>
            <person name="Oliver R.P."/>
            <person name="Wincker P."/>
            <person name="Balesdent M.-H."/>
            <person name="Howlett B.J."/>
        </authorList>
    </citation>
    <scope>NUCLEOTIDE SEQUENCE [LARGE SCALE GENOMIC DNA]</scope>
    <source>
        <strain evidence="2">JN3 / isolate v23.1.3 / race Av1-4-5-6-7-8</strain>
    </source>
</reference>
<protein>
    <submittedName>
        <fullName evidence="1">Predicted protein</fullName>
    </submittedName>
</protein>
<proteinExistence type="predicted"/>
<keyword evidence="2" id="KW-1185">Reference proteome</keyword>
<name>E5ABW4_LEPMJ</name>
<evidence type="ECO:0000313" key="1">
    <source>
        <dbReference type="EMBL" id="CBY01155.1"/>
    </source>
</evidence>
<dbReference type="Proteomes" id="UP000002668">
    <property type="component" value="Genome"/>
</dbReference>
<sequence length="54" mass="5962">MGTALRSSASQSCIRRRFRFPFGYPFILTVSRPICGPAKSKAFGQHYHSRASAG</sequence>
<accession>E5ABW4</accession>
<evidence type="ECO:0000313" key="2">
    <source>
        <dbReference type="Proteomes" id="UP000002668"/>
    </source>
</evidence>
<dbReference type="AlphaFoldDB" id="E5ABW4"/>
<organism evidence="2">
    <name type="scientific">Leptosphaeria maculans (strain JN3 / isolate v23.1.3 / race Av1-4-5-6-7-8)</name>
    <name type="common">Blackleg fungus</name>
    <name type="synonym">Phoma lingam</name>
    <dbReference type="NCBI Taxonomy" id="985895"/>
    <lineage>
        <taxon>Eukaryota</taxon>
        <taxon>Fungi</taxon>
        <taxon>Dikarya</taxon>
        <taxon>Ascomycota</taxon>
        <taxon>Pezizomycotina</taxon>
        <taxon>Dothideomycetes</taxon>
        <taxon>Pleosporomycetidae</taxon>
        <taxon>Pleosporales</taxon>
        <taxon>Pleosporineae</taxon>
        <taxon>Leptosphaeriaceae</taxon>
        <taxon>Plenodomus</taxon>
        <taxon>Plenodomus lingam/Leptosphaeria maculans species complex</taxon>
    </lineage>
</organism>
<dbReference type="HOGENOM" id="CLU_3050780_0_0_1"/>
<dbReference type="VEuPathDB" id="FungiDB:LEMA_uP022850.1"/>
<gene>
    <name evidence="1" type="ORF">LEMA_uP022850.1</name>
</gene>
<dbReference type="InParanoid" id="E5ABW4"/>